<dbReference type="SMART" id="SM00382">
    <property type="entry name" value="AAA"/>
    <property type="match status" value="1"/>
</dbReference>
<dbReference type="Pfam" id="PF22942">
    <property type="entry name" value="DUF7025"/>
    <property type="match status" value="1"/>
</dbReference>
<feature type="compositionally biased region" description="Basic and acidic residues" evidence="1">
    <location>
        <begin position="880"/>
        <end position="917"/>
    </location>
</feature>
<dbReference type="EMBL" id="ML996087">
    <property type="protein sequence ID" value="KAF2151737.1"/>
    <property type="molecule type" value="Genomic_DNA"/>
</dbReference>
<dbReference type="PANTHER" id="PTHR46411">
    <property type="entry name" value="FAMILY ATPASE, PUTATIVE-RELATED"/>
    <property type="match status" value="1"/>
</dbReference>
<dbReference type="PANTHER" id="PTHR46411:SF3">
    <property type="entry name" value="AAA+ ATPASE DOMAIN-CONTAINING PROTEIN"/>
    <property type="match status" value="1"/>
</dbReference>
<feature type="domain" description="AAA+ ATPase" evidence="2">
    <location>
        <begin position="696"/>
        <end position="820"/>
    </location>
</feature>
<feature type="region of interest" description="Disordered" evidence="1">
    <location>
        <begin position="31"/>
        <end position="107"/>
    </location>
</feature>
<gene>
    <name evidence="3" type="ORF">K461DRAFT_294632</name>
</gene>
<feature type="compositionally biased region" description="Polar residues" evidence="1">
    <location>
        <begin position="60"/>
        <end position="69"/>
    </location>
</feature>
<dbReference type="GO" id="GO:0005524">
    <property type="term" value="F:ATP binding"/>
    <property type="evidence" value="ECO:0007669"/>
    <property type="project" value="InterPro"/>
</dbReference>
<feature type="region of interest" description="Disordered" evidence="1">
    <location>
        <begin position="230"/>
        <end position="312"/>
    </location>
</feature>
<dbReference type="Proteomes" id="UP000799439">
    <property type="component" value="Unassembled WGS sequence"/>
</dbReference>
<feature type="compositionally biased region" description="Basic and acidic residues" evidence="1">
    <location>
        <begin position="89"/>
        <end position="106"/>
    </location>
</feature>
<organism evidence="3 4">
    <name type="scientific">Myriangium duriaei CBS 260.36</name>
    <dbReference type="NCBI Taxonomy" id="1168546"/>
    <lineage>
        <taxon>Eukaryota</taxon>
        <taxon>Fungi</taxon>
        <taxon>Dikarya</taxon>
        <taxon>Ascomycota</taxon>
        <taxon>Pezizomycotina</taxon>
        <taxon>Dothideomycetes</taxon>
        <taxon>Dothideomycetidae</taxon>
        <taxon>Myriangiales</taxon>
        <taxon>Myriangiaceae</taxon>
        <taxon>Myriangium</taxon>
    </lineage>
</organism>
<keyword evidence="3" id="KW-0378">Hydrolase</keyword>
<feature type="compositionally biased region" description="Basic and acidic residues" evidence="1">
    <location>
        <begin position="946"/>
        <end position="961"/>
    </location>
</feature>
<dbReference type="OrthoDB" id="10042665at2759"/>
<sequence>MSHRPPPLPPDFIDEQLRVLPPHRRRIYHQLARMARHDKMDKESTSEGSDSTGHVIYTPKDSTTDSSPPCETAKTAENGKSSDATPDGGDSKSPEQKETVTEKLDPKLVGMSSGLKHLYSGKEDRKGRFQWQSTIPEDVGKPAEDAETQKWALLVRHIKVYNDPEKVLAVHSIVIQSPLLKEVLKGVLKGYPGVTVGLQKLEFGKDFEPLIHRWPQLKAAIADLRKKVAENEADGKDDSPKCDDVAEAVESTKAVSCPDANAKDAAKEDTVDDSTNEKSQTEQAGSTPVTDIPQDEPRAEKTDQIDKSATELPIVAVAGSEGTDVGEEKSDAILKETIIEGKLPATEESEPDVKVEDAAPISKDKADEPVDPKQEDALKLNHAELFYDLLVAEFQDLIELSQDMMSKGVMTYEYVWTLFQPGAFIFAKVEGQERVFRLHSGRYGVNHQNKPGFWLMLQYVDYDGSRFGYQKLNVFLGSWAGTRPISSLSGYPLEFHKEKDELRTKLIARGAKVESLAGSHYKAYDGIGWRYDYRGQKEKFSIKGRIVVDTHGWNKNVPNNNVYVTAFNRDNANNTGSDGSYDSSSDDDEYCAAYDDDMEDGMPVDGHFVDEDDENNKDPLSDDHRLMCSHLVRGYALKQKRWVNLYVSSVSDISFNTRAFESLVLSESQKDLILGFTSSQQASRHQFDDVIEGKGRGIILLLCGPPGVGKTLTAESVAEEMQVPLFVMSAGDVGFDNHVESRLLDVFEMVTRWNAILLLDEADVFLEERSMHEIERNKIVSIFLRVLEYYEGIMFLTTNRVHTFDQAFQSRIHISLDYPELSIESRKQVWKNFLAQHDIVQKASRERGPPKSPSSNIKREPSKEGLEKEDKAQAEGTTTDIKDDATSKDSEEKPDIEEVKEDINDKFVVKEGADAEGFKVSADSSPAAKDGDTPEAPSETPEEASSQEKKDDTSPPLKEDPNTTDGTSSPPSSATEEKSPTPTPEQLEEHKKRTQPHSMTDREIDSLARMHMNGRQIKNVLKTAQLLAQRRGESLSKKHIQTVLEVTQHLHNESRESARNRSAIFC</sequence>
<accession>A0A9P4MG36</accession>
<proteinExistence type="predicted"/>
<dbReference type="InterPro" id="IPR054289">
    <property type="entry name" value="DUF7025"/>
</dbReference>
<dbReference type="Gene3D" id="3.40.50.300">
    <property type="entry name" value="P-loop containing nucleotide triphosphate hydrolases"/>
    <property type="match status" value="1"/>
</dbReference>
<evidence type="ECO:0000256" key="1">
    <source>
        <dbReference type="SAM" id="MobiDB-lite"/>
    </source>
</evidence>
<feature type="compositionally biased region" description="Basic and acidic residues" evidence="1">
    <location>
        <begin position="230"/>
        <end position="244"/>
    </location>
</feature>
<evidence type="ECO:0000259" key="2">
    <source>
        <dbReference type="SMART" id="SM00382"/>
    </source>
</evidence>
<comment type="caution">
    <text evidence="3">The sequence shown here is derived from an EMBL/GenBank/DDBJ whole genome shotgun (WGS) entry which is preliminary data.</text>
</comment>
<feature type="compositionally biased region" description="Basic and acidic residues" evidence="1">
    <location>
        <begin position="35"/>
        <end position="45"/>
    </location>
</feature>
<evidence type="ECO:0000313" key="4">
    <source>
        <dbReference type="Proteomes" id="UP000799439"/>
    </source>
</evidence>
<dbReference type="InterPro" id="IPR003593">
    <property type="entry name" value="AAA+_ATPase"/>
</dbReference>
<protein>
    <submittedName>
        <fullName evidence="3">P-loop containing nucleoside triphosphate hydrolase protein</fullName>
    </submittedName>
</protein>
<feature type="compositionally biased region" description="Basic and acidic residues" evidence="1">
    <location>
        <begin position="261"/>
        <end position="280"/>
    </location>
</feature>
<dbReference type="GO" id="GO:0016887">
    <property type="term" value="F:ATP hydrolysis activity"/>
    <property type="evidence" value="ECO:0007669"/>
    <property type="project" value="InterPro"/>
</dbReference>
<feature type="compositionally biased region" description="Basic and acidic residues" evidence="1">
    <location>
        <begin position="295"/>
        <end position="309"/>
    </location>
</feature>
<dbReference type="InterPro" id="IPR027417">
    <property type="entry name" value="P-loop_NTPase"/>
</dbReference>
<dbReference type="CDD" id="cd19481">
    <property type="entry name" value="RecA-like_protease"/>
    <property type="match status" value="1"/>
</dbReference>
<dbReference type="AlphaFoldDB" id="A0A9P4MG36"/>
<feature type="region of interest" description="Disordered" evidence="1">
    <location>
        <begin position="341"/>
        <end position="372"/>
    </location>
</feature>
<feature type="compositionally biased region" description="Basic and acidic residues" evidence="1">
    <location>
        <begin position="351"/>
        <end position="372"/>
    </location>
</feature>
<evidence type="ECO:0000313" key="3">
    <source>
        <dbReference type="EMBL" id="KAF2151737.1"/>
    </source>
</evidence>
<dbReference type="SUPFAM" id="SSF52540">
    <property type="entry name" value="P-loop containing nucleoside triphosphate hydrolases"/>
    <property type="match status" value="1"/>
</dbReference>
<dbReference type="InterPro" id="IPR003959">
    <property type="entry name" value="ATPase_AAA_core"/>
</dbReference>
<feature type="compositionally biased region" description="Polar residues" evidence="1">
    <location>
        <begin position="963"/>
        <end position="974"/>
    </location>
</feature>
<dbReference type="Pfam" id="PF00004">
    <property type="entry name" value="AAA"/>
    <property type="match status" value="1"/>
</dbReference>
<feature type="compositionally biased region" description="Basic and acidic residues" evidence="1">
    <location>
        <begin position="857"/>
        <end position="873"/>
    </location>
</feature>
<reference evidence="3" key="1">
    <citation type="journal article" date="2020" name="Stud. Mycol.">
        <title>101 Dothideomycetes genomes: a test case for predicting lifestyles and emergence of pathogens.</title>
        <authorList>
            <person name="Haridas S."/>
            <person name="Albert R."/>
            <person name="Binder M."/>
            <person name="Bloem J."/>
            <person name="Labutti K."/>
            <person name="Salamov A."/>
            <person name="Andreopoulos B."/>
            <person name="Baker S."/>
            <person name="Barry K."/>
            <person name="Bills G."/>
            <person name="Bluhm B."/>
            <person name="Cannon C."/>
            <person name="Castanera R."/>
            <person name="Culley D."/>
            <person name="Daum C."/>
            <person name="Ezra D."/>
            <person name="Gonzalez J."/>
            <person name="Henrissat B."/>
            <person name="Kuo A."/>
            <person name="Liang C."/>
            <person name="Lipzen A."/>
            <person name="Lutzoni F."/>
            <person name="Magnuson J."/>
            <person name="Mondo S."/>
            <person name="Nolan M."/>
            <person name="Ohm R."/>
            <person name="Pangilinan J."/>
            <person name="Park H.-J."/>
            <person name="Ramirez L."/>
            <person name="Alfaro M."/>
            <person name="Sun H."/>
            <person name="Tritt A."/>
            <person name="Yoshinaga Y."/>
            <person name="Zwiers L.-H."/>
            <person name="Turgeon B."/>
            <person name="Goodwin S."/>
            <person name="Spatafora J."/>
            <person name="Crous P."/>
            <person name="Grigoriev I."/>
        </authorList>
    </citation>
    <scope>NUCLEOTIDE SEQUENCE</scope>
    <source>
        <strain evidence="3">CBS 260.36</strain>
    </source>
</reference>
<name>A0A9P4MG36_9PEZI</name>
<feature type="region of interest" description="Disordered" evidence="1">
    <location>
        <begin position="841"/>
        <end position="1001"/>
    </location>
</feature>
<keyword evidence="4" id="KW-1185">Reference proteome</keyword>